<protein>
    <submittedName>
        <fullName evidence="2">Uncharacterized protein</fullName>
    </submittedName>
</protein>
<accession>A0A8S5MIV3</accession>
<reference evidence="2" key="1">
    <citation type="journal article" date="2021" name="Proc. Natl. Acad. Sci. U.S.A.">
        <title>A Catalog of Tens of Thousands of Viruses from Human Metagenomes Reveals Hidden Associations with Chronic Diseases.</title>
        <authorList>
            <person name="Tisza M.J."/>
            <person name="Buck C.B."/>
        </authorList>
    </citation>
    <scope>NUCLEOTIDE SEQUENCE</scope>
    <source>
        <strain evidence="2">CtvyM23</strain>
    </source>
</reference>
<organism evidence="2">
    <name type="scientific">Siphoviridae sp. ctvyM23</name>
    <dbReference type="NCBI Taxonomy" id="2826514"/>
    <lineage>
        <taxon>Viruses</taxon>
        <taxon>Duplodnaviria</taxon>
        <taxon>Heunggongvirae</taxon>
        <taxon>Uroviricota</taxon>
        <taxon>Caudoviricetes</taxon>
    </lineage>
</organism>
<evidence type="ECO:0000313" key="2">
    <source>
        <dbReference type="EMBL" id="DAD81827.1"/>
    </source>
</evidence>
<sequence length="173" mass="17944">MGDYASKGLANGVGIPALVLGSLGFLQSGGLGGIFGGNQSAMACAMNSGAVAVMAEKDAEIGQLKAEKYTNDEVAKTYIALHSELGKVSDRVNDLALSTEKRFGAVDCQLGVMATATNNAIQSLQNTVNHITNTVIPISAICPEAMPRYNTWTAPTAEAPNTQPVTVQSRTKA</sequence>
<name>A0A8S5MIV3_9CAUD</name>
<dbReference type="EMBL" id="BK014908">
    <property type="protein sequence ID" value="DAD81827.1"/>
    <property type="molecule type" value="Genomic_DNA"/>
</dbReference>
<feature type="region of interest" description="Disordered" evidence="1">
    <location>
        <begin position="154"/>
        <end position="173"/>
    </location>
</feature>
<evidence type="ECO:0000256" key="1">
    <source>
        <dbReference type="SAM" id="MobiDB-lite"/>
    </source>
</evidence>
<proteinExistence type="predicted"/>